<proteinExistence type="inferred from homology"/>
<evidence type="ECO:0000313" key="8">
    <source>
        <dbReference type="Proteomes" id="UP001162480"/>
    </source>
</evidence>
<accession>A0AA36F870</accession>
<keyword evidence="4" id="KW-1015">Disulfide bond</keyword>
<dbReference type="PANTHER" id="PTHR43918">
    <property type="entry name" value="ACETYLCHOLINESTERASE"/>
    <property type="match status" value="1"/>
</dbReference>
<evidence type="ECO:0000256" key="4">
    <source>
        <dbReference type="ARBA" id="ARBA00023157"/>
    </source>
</evidence>
<organism evidence="7 8">
    <name type="scientific">Octopus vulgaris</name>
    <name type="common">Common octopus</name>
    <dbReference type="NCBI Taxonomy" id="6645"/>
    <lineage>
        <taxon>Eukaryota</taxon>
        <taxon>Metazoa</taxon>
        <taxon>Spiralia</taxon>
        <taxon>Lophotrochozoa</taxon>
        <taxon>Mollusca</taxon>
        <taxon>Cephalopoda</taxon>
        <taxon>Coleoidea</taxon>
        <taxon>Octopodiformes</taxon>
        <taxon>Octopoda</taxon>
        <taxon>Incirrata</taxon>
        <taxon>Octopodidae</taxon>
        <taxon>Octopus</taxon>
    </lineage>
</organism>
<dbReference type="PROSITE" id="PS00941">
    <property type="entry name" value="CARBOXYLESTERASE_B_2"/>
    <property type="match status" value="2"/>
</dbReference>
<dbReference type="InterPro" id="IPR002018">
    <property type="entry name" value="CarbesteraseB"/>
</dbReference>
<sequence length="1189" mass="134585">MVVEFTDNRNLINNCDIHIMEGLKYIFIISLLKIYVLAEDPIIDTTTGTIKGSTFSVQNVDIDVFLGIPFAKPPVGNLRFKRPEPIERWSGIKETKKHVSSCIQLVDAFDHIEGADSFKVNTNISEDCLYLNIWAPTEARKSHSNLATMIWIYGGALVSGSSTLDAYDGRFLAASQKIIVASLNYRVGPFGFLSLNDERAPGNMGLLDQTLAISWIRDNIASFGGDPDKLTLFGQSAGAISVSFHVMSPISRKIFRNAIIMSGIATTDWSIRSKEGNIERAKEMAAFLKCPTENDKVMLDCFLNADANNISMGQYYNFKNITEFPFAPIIDNYFLQEKPKEIVQNKKMKKDVMIGFLKNEGSLMIVIRYPEYFAPNTNVPVNKSVAHKMMRNLIEPKQLNSLQLESISHLYGSHVDTSSETEKYRYILDQVAGDIMFKCPTINFSKEFSTYSNVYMYSFEYRPKAMPWPEWMGVIHGSDVYFAFSQLLSDEKYSPEVKFVSKMLSSYFANFSKSGNPNNGDCSDCSSEPWSKYTPESQKYLVIDEKPRMASKETSLYSICSFWSDLLPQLKEPSCPVAGESQNDWTFQLKILTVSLDRCKLYLFLCFVSRPLILSSMPWTLEILNSVNILPIRIMEGLKYILIISLLKTLVHAEDPIIETTSGKINGSTVVVQNVELDVFLGIPFAKPPVGNLRFRRPEKIERWSGIKETKEHVAACAQHVSDMFDDIPGADLWKIKADIKEDCLYLNIWAPTEARKSRSNLTTMIWIYGGGFTSGSSTMDMYDGRWLAASQNIIVASLNYRVGPFGFLSLNDERAPGNMGLLDQNLAIKWIRDNIASFGGDPDKLTLFGESAGAVSVSMHVISPMSRNLFRNAIIMSGTYNADWAINSKEGNKDRAKEMAAFLKCPTESDKQMLDCFLNADAKNMSLGQFHNLNSFLSLPFLPIIDNYFLQAKPNKALQNKAIKKDVLMGFAKNEGSLFLLTSFPQYFLFQGTVPINNSISHKLMKKVIEPVQLNPAQLDSIFYVYGSNIYSSSETKKYRYVLDQVAGDTLFKCPTIEFSREWSTHSNVYIYSFDYRSTVSPWPEWMGSPHGSDIYYVFSRALYTTKSSSEDKEVSEMMSSYFANFSKSGNPNNGDCVDCSNEPWSKFTQQSQKYFAIDKKPKMENKYTSMYSYQVDHRIFGLFKEEY</sequence>
<dbReference type="GO" id="GO:0004104">
    <property type="term" value="F:cholinesterase activity"/>
    <property type="evidence" value="ECO:0007669"/>
    <property type="project" value="InterPro"/>
</dbReference>
<dbReference type="FunFam" id="3.40.50.1820:FF:000029">
    <property type="entry name" value="Acetylcholinesterase"/>
    <property type="match status" value="2"/>
</dbReference>
<feature type="domain" description="Carboxylesterase type B" evidence="6">
    <location>
        <begin position="655"/>
        <end position="1171"/>
    </location>
</feature>
<comment type="similarity">
    <text evidence="1">Belongs to the type-B carboxylesterase/lipase family.</text>
</comment>
<dbReference type="InterPro" id="IPR019826">
    <property type="entry name" value="Carboxylesterase_B_AS"/>
</dbReference>
<dbReference type="Gene3D" id="3.40.50.1820">
    <property type="entry name" value="alpha/beta hydrolase"/>
    <property type="match status" value="2"/>
</dbReference>
<dbReference type="InterPro" id="IPR000997">
    <property type="entry name" value="Cholinesterase"/>
</dbReference>
<keyword evidence="3" id="KW-0378">Hydrolase</keyword>
<feature type="active site" description="Charge relay system" evidence="5">
    <location>
        <position position="360"/>
    </location>
</feature>
<evidence type="ECO:0000256" key="1">
    <source>
        <dbReference type="ARBA" id="ARBA00005964"/>
    </source>
</evidence>
<dbReference type="EMBL" id="OX597822">
    <property type="protein sequence ID" value="CAI9727864.1"/>
    <property type="molecule type" value="Genomic_DNA"/>
</dbReference>
<reference evidence="7" key="1">
    <citation type="submission" date="2023-08" db="EMBL/GenBank/DDBJ databases">
        <authorList>
            <person name="Alioto T."/>
            <person name="Alioto T."/>
            <person name="Gomez Garrido J."/>
        </authorList>
    </citation>
    <scope>NUCLEOTIDE SEQUENCE</scope>
</reference>
<feature type="domain" description="Carboxylesterase type B" evidence="6">
    <location>
        <begin position="40"/>
        <end position="552"/>
    </location>
</feature>
<dbReference type="InterPro" id="IPR029058">
    <property type="entry name" value="AB_hydrolase_fold"/>
</dbReference>
<dbReference type="PRINTS" id="PR00878">
    <property type="entry name" value="CHOLNESTRASE"/>
</dbReference>
<dbReference type="PROSITE" id="PS00122">
    <property type="entry name" value="CARBOXYLESTERASE_B_1"/>
    <property type="match status" value="2"/>
</dbReference>
<feature type="active site" description="Acyl-ester intermediate" evidence="5">
    <location>
        <position position="236"/>
    </location>
</feature>
<feature type="active site" description="Charge relay system" evidence="5">
    <location>
        <position position="476"/>
    </location>
</feature>
<protein>
    <submittedName>
        <fullName evidence="7">Cholinesterase 2-like</fullName>
    </submittedName>
</protein>
<evidence type="ECO:0000259" key="6">
    <source>
        <dbReference type="Pfam" id="PF00135"/>
    </source>
</evidence>
<gene>
    <name evidence="7" type="ORF">OCTVUL_1B030502</name>
</gene>
<dbReference type="Pfam" id="PF00135">
    <property type="entry name" value="COesterase"/>
    <property type="match status" value="2"/>
</dbReference>
<dbReference type="Proteomes" id="UP001162480">
    <property type="component" value="Chromosome 9"/>
</dbReference>
<evidence type="ECO:0000256" key="3">
    <source>
        <dbReference type="ARBA" id="ARBA00022801"/>
    </source>
</evidence>
<keyword evidence="8" id="KW-1185">Reference proteome</keyword>
<evidence type="ECO:0000256" key="2">
    <source>
        <dbReference type="ARBA" id="ARBA00022487"/>
    </source>
</evidence>
<dbReference type="InterPro" id="IPR050654">
    <property type="entry name" value="AChE-related_enzymes"/>
</dbReference>
<evidence type="ECO:0000256" key="5">
    <source>
        <dbReference type="PIRSR" id="PIRSR600997-1"/>
    </source>
</evidence>
<dbReference type="PANTHER" id="PTHR43918:SF4">
    <property type="entry name" value="CARBOXYLIC ESTER HYDROLASE"/>
    <property type="match status" value="1"/>
</dbReference>
<dbReference type="AlphaFoldDB" id="A0AA36F870"/>
<dbReference type="InterPro" id="IPR019819">
    <property type="entry name" value="Carboxylesterase_B_CS"/>
</dbReference>
<dbReference type="SUPFAM" id="SSF53474">
    <property type="entry name" value="alpha/beta-Hydrolases"/>
    <property type="match status" value="2"/>
</dbReference>
<evidence type="ECO:0000313" key="7">
    <source>
        <dbReference type="EMBL" id="CAI9727864.1"/>
    </source>
</evidence>
<name>A0AA36F870_OCTVU</name>
<keyword evidence="2" id="KW-0719">Serine esterase</keyword>